<dbReference type="SMART" id="SM00530">
    <property type="entry name" value="HTH_XRE"/>
    <property type="match status" value="1"/>
</dbReference>
<dbReference type="InterPro" id="IPR010982">
    <property type="entry name" value="Lambda_DNA-bd_dom_sf"/>
</dbReference>
<dbReference type="SUPFAM" id="SSF47413">
    <property type="entry name" value="lambda repressor-like DNA-binding domains"/>
    <property type="match status" value="1"/>
</dbReference>
<feature type="region of interest" description="Disordered" evidence="1">
    <location>
        <begin position="1"/>
        <end position="22"/>
    </location>
</feature>
<evidence type="ECO:0000259" key="2">
    <source>
        <dbReference type="PROSITE" id="PS50943"/>
    </source>
</evidence>
<evidence type="ECO:0000256" key="1">
    <source>
        <dbReference type="SAM" id="MobiDB-lite"/>
    </source>
</evidence>
<organism evidence="3 4">
    <name type="scientific">Streptomyces glaucus</name>
    <dbReference type="NCBI Taxonomy" id="284029"/>
    <lineage>
        <taxon>Bacteria</taxon>
        <taxon>Bacillati</taxon>
        <taxon>Actinomycetota</taxon>
        <taxon>Actinomycetes</taxon>
        <taxon>Kitasatosporales</taxon>
        <taxon>Streptomycetaceae</taxon>
        <taxon>Streptomyces</taxon>
    </lineage>
</organism>
<evidence type="ECO:0000313" key="3">
    <source>
        <dbReference type="EMBL" id="GAA2432800.1"/>
    </source>
</evidence>
<dbReference type="InterPro" id="IPR001387">
    <property type="entry name" value="Cro/C1-type_HTH"/>
</dbReference>
<dbReference type="Proteomes" id="UP001500460">
    <property type="component" value="Unassembled WGS sequence"/>
</dbReference>
<protein>
    <submittedName>
        <fullName evidence="3">Helix-turn-helix transcriptional regulator</fullName>
    </submittedName>
</protein>
<dbReference type="Gene3D" id="1.10.260.40">
    <property type="entry name" value="lambda repressor-like DNA-binding domains"/>
    <property type="match status" value="1"/>
</dbReference>
<keyword evidence="4" id="KW-1185">Reference proteome</keyword>
<comment type="caution">
    <text evidence="3">The sequence shown here is derived from an EMBL/GenBank/DDBJ whole genome shotgun (WGS) entry which is preliminary data.</text>
</comment>
<reference evidence="3 4" key="1">
    <citation type="journal article" date="2019" name="Int. J. Syst. Evol. Microbiol.">
        <title>The Global Catalogue of Microorganisms (GCM) 10K type strain sequencing project: providing services to taxonomists for standard genome sequencing and annotation.</title>
        <authorList>
            <consortium name="The Broad Institute Genomics Platform"/>
            <consortium name="The Broad Institute Genome Sequencing Center for Infectious Disease"/>
            <person name="Wu L."/>
            <person name="Ma J."/>
        </authorList>
    </citation>
    <scope>NUCLEOTIDE SEQUENCE [LARGE SCALE GENOMIC DNA]</scope>
    <source>
        <strain evidence="3 4">JCM 6922</strain>
    </source>
</reference>
<dbReference type="EMBL" id="BAAATK010000011">
    <property type="protein sequence ID" value="GAA2432800.1"/>
    <property type="molecule type" value="Genomic_DNA"/>
</dbReference>
<accession>A0ABN3JK74</accession>
<dbReference type="Gene3D" id="3.30.450.180">
    <property type="match status" value="1"/>
</dbReference>
<dbReference type="Pfam" id="PF17765">
    <property type="entry name" value="MLTR_LBD"/>
    <property type="match status" value="1"/>
</dbReference>
<dbReference type="PANTHER" id="PTHR35010:SF2">
    <property type="entry name" value="BLL4672 PROTEIN"/>
    <property type="match status" value="1"/>
</dbReference>
<name>A0ABN3JK74_9ACTN</name>
<dbReference type="Pfam" id="PF13560">
    <property type="entry name" value="HTH_31"/>
    <property type="match status" value="1"/>
</dbReference>
<evidence type="ECO:0000313" key="4">
    <source>
        <dbReference type="Proteomes" id="UP001500460"/>
    </source>
</evidence>
<sequence length="344" mass="37551">MRGTGSGAFDFTPDAGTEPDPPFPIHNWVRLGAARRPILETMDARTQLGDFLQTRRSQLRPQDIGMPTYGERRRVPGLRREELALLAGVSTSYYTRLEQGQSLSASPEVLDAIAGALRLDESERRYLHDLARMGRQRTRGRRPAPERVPEATRQFLDALGDVPAIVLGRRTDVLAWNRLGHALFAGHLDFGAPDLPAQRPNMARLVFLDGHTRDLYVDWPSKARAMVGNLRLVAAQHPEDAALHALLGELSTKSAEFASMWADHRVKTCTATDYEMRHPLVGSLTVIQQAMSSGRGPTVVVATAEAGSPSQAALALLAQAAGQGAARTDPSFDAAQPRSRTGRD</sequence>
<feature type="region of interest" description="Disordered" evidence="1">
    <location>
        <begin position="324"/>
        <end position="344"/>
    </location>
</feature>
<dbReference type="PROSITE" id="PS50943">
    <property type="entry name" value="HTH_CROC1"/>
    <property type="match status" value="1"/>
</dbReference>
<gene>
    <name evidence="3" type="ORF">GCM10010421_22110</name>
</gene>
<dbReference type="PANTHER" id="PTHR35010">
    <property type="entry name" value="BLL4672 PROTEIN-RELATED"/>
    <property type="match status" value="1"/>
</dbReference>
<proteinExistence type="predicted"/>
<feature type="domain" description="HTH cro/C1-type" evidence="2">
    <location>
        <begin position="77"/>
        <end position="124"/>
    </location>
</feature>
<dbReference type="InterPro" id="IPR041413">
    <property type="entry name" value="MLTR_LBD"/>
</dbReference>
<dbReference type="CDD" id="cd00093">
    <property type="entry name" value="HTH_XRE"/>
    <property type="match status" value="1"/>
</dbReference>